<comment type="caution">
    <text evidence="2">The sequence shown here is derived from an EMBL/GenBank/DDBJ whole genome shotgun (WGS) entry which is preliminary data.</text>
</comment>
<evidence type="ECO:0000256" key="1">
    <source>
        <dbReference type="SAM" id="Phobius"/>
    </source>
</evidence>
<dbReference type="AlphaFoldDB" id="A0A5N6PVV4"/>
<keyword evidence="1" id="KW-0472">Membrane</keyword>
<dbReference type="Proteomes" id="UP000326396">
    <property type="component" value="Linkage Group LG10"/>
</dbReference>
<sequence>MADGWSICPYEVAQILLVAVLWLLAHRLLQFNGSHADNAMCCLTSVGSMVMGYCIWVGFILIEVLKWMPPMNTSCHMMALLVTWLVICTTFCWMGFDKAKGLFWVGARWVAALLLEKRDRLCKFMGTLLMVLGCLVYCSDCVCICCQREDGKLLNLVRCWTGWVQGWLLTCRSQEGWEKLSPHAGPDHLGRGTPGRLMPSWGPGCFCWLRCPWLYGAQAGACHGHVALIMIEDYCGVKYNIKRKTLLCLSLATWDNRKSAQERGETARRMRENIQLLSTGASRSFIDILYG</sequence>
<keyword evidence="3" id="KW-1185">Reference proteome</keyword>
<gene>
    <name evidence="2" type="ORF">E3N88_04933</name>
</gene>
<feature type="transmembrane region" description="Helical" evidence="1">
    <location>
        <begin position="77"/>
        <end position="96"/>
    </location>
</feature>
<protein>
    <submittedName>
        <fullName evidence="2">Uncharacterized protein</fullName>
    </submittedName>
</protein>
<feature type="transmembrane region" description="Helical" evidence="1">
    <location>
        <begin position="41"/>
        <end position="65"/>
    </location>
</feature>
<evidence type="ECO:0000313" key="3">
    <source>
        <dbReference type="Proteomes" id="UP000326396"/>
    </source>
</evidence>
<keyword evidence="1" id="KW-0812">Transmembrane</keyword>
<reference evidence="2 3" key="1">
    <citation type="submission" date="2019-05" db="EMBL/GenBank/DDBJ databases">
        <title>Mikania micrantha, genome provides insights into the molecular mechanism of rapid growth.</title>
        <authorList>
            <person name="Liu B."/>
        </authorList>
    </citation>
    <scope>NUCLEOTIDE SEQUENCE [LARGE SCALE GENOMIC DNA]</scope>
    <source>
        <strain evidence="2">NLD-2019</strain>
        <tissue evidence="2">Leaf</tissue>
    </source>
</reference>
<feature type="transmembrane region" description="Helical" evidence="1">
    <location>
        <begin position="121"/>
        <end position="138"/>
    </location>
</feature>
<dbReference type="EMBL" id="SZYD01000002">
    <property type="protein sequence ID" value="KAD7117665.1"/>
    <property type="molecule type" value="Genomic_DNA"/>
</dbReference>
<keyword evidence="1" id="KW-1133">Transmembrane helix</keyword>
<feature type="transmembrane region" description="Helical" evidence="1">
    <location>
        <begin position="12"/>
        <end position="29"/>
    </location>
</feature>
<organism evidence="2 3">
    <name type="scientific">Mikania micrantha</name>
    <name type="common">bitter vine</name>
    <dbReference type="NCBI Taxonomy" id="192012"/>
    <lineage>
        <taxon>Eukaryota</taxon>
        <taxon>Viridiplantae</taxon>
        <taxon>Streptophyta</taxon>
        <taxon>Embryophyta</taxon>
        <taxon>Tracheophyta</taxon>
        <taxon>Spermatophyta</taxon>
        <taxon>Magnoliopsida</taxon>
        <taxon>eudicotyledons</taxon>
        <taxon>Gunneridae</taxon>
        <taxon>Pentapetalae</taxon>
        <taxon>asterids</taxon>
        <taxon>campanulids</taxon>
        <taxon>Asterales</taxon>
        <taxon>Asteraceae</taxon>
        <taxon>Asteroideae</taxon>
        <taxon>Heliantheae alliance</taxon>
        <taxon>Eupatorieae</taxon>
        <taxon>Mikania</taxon>
    </lineage>
</organism>
<name>A0A5N6PVV4_9ASTR</name>
<evidence type="ECO:0000313" key="2">
    <source>
        <dbReference type="EMBL" id="KAD7117665.1"/>
    </source>
</evidence>
<accession>A0A5N6PVV4</accession>
<proteinExistence type="predicted"/>